<gene>
    <name evidence="2" type="ORF">TGVAND_236280</name>
</gene>
<sequence length="496" mass="53875">MPPMISSEKKRGDCWPTEDTQFPRRHDASDSRFSPHSPPLTSCSLSSPRRPPSSSSQLPSSPSPSGLPSSPRYLLPSSSSSLSSSSSSLSSSSSSLSSSSSSSSFSSFSPSSSSTTLSAAPFVPPSLPDSFCFSPVPLPLSDKPVPEHLSEAIRPSAYMTNIWTSTRISRSFSAQDFFLISRSLPNAEYSGGALQPLVLRLKGPSCTAVLGVNGRLSVMGGLTFEQASWQAYRVAYKLRFRLNWRFRERGGDSQHLSQQEEKRRLLVGDHPSAASPSSSLCSPSAAREVEYVHNPQIRFLPEEMKIQQMVCRLNMGGDFRPELEQVEAHPALRGCVVGIKDWLTIRVPLPPSVAEGSERNAETEAPAPRVSREHAPEGKRGNAQSSRFVWRDTCAWSPDASDAEADIAGELFAGLEGGEDSSSPASARARRDGLSGKRRKRERNSSREEERHAPLKPKKGATCIVYRSGRVLVLGCTSTEEIDYAVSFVWPALVGL</sequence>
<name>A0A086Q4F7_TOXGO</name>
<dbReference type="VEuPathDB" id="ToxoDB:TGVAND_236280"/>
<reference evidence="2 3" key="2">
    <citation type="journal article" date="2015" name="Eukaryot. Cell">
        <title>Genetic mapping reveals that sinefungin resistance in Toxoplasma gondii is controlled by a putative amino acid transporter locus that can be used as a negative selectable marker.</title>
        <authorList>
            <person name="Behnke M.S."/>
            <person name="Khan A."/>
            <person name="Sibley L.D."/>
        </authorList>
    </citation>
    <scope>NUCLEOTIDE SEQUENCE [LARGE SCALE GENOMIC DNA]</scope>
    <source>
        <strain evidence="2 3">VAND</strain>
    </source>
</reference>
<organism evidence="2 3">
    <name type="scientific">Toxoplasma gondii VAND</name>
    <dbReference type="NCBI Taxonomy" id="933077"/>
    <lineage>
        <taxon>Eukaryota</taxon>
        <taxon>Sar</taxon>
        <taxon>Alveolata</taxon>
        <taxon>Apicomplexa</taxon>
        <taxon>Conoidasida</taxon>
        <taxon>Coccidia</taxon>
        <taxon>Eucoccidiorida</taxon>
        <taxon>Eimeriorina</taxon>
        <taxon>Sarcocystidae</taxon>
        <taxon>Toxoplasma</taxon>
    </lineage>
</organism>
<dbReference type="SUPFAM" id="SSF55945">
    <property type="entry name" value="TATA-box binding protein-like"/>
    <property type="match status" value="2"/>
</dbReference>
<dbReference type="EMBL" id="AEYJ02000771">
    <property type="protein sequence ID" value="KFH07489.1"/>
    <property type="molecule type" value="Genomic_DNA"/>
</dbReference>
<dbReference type="OrthoDB" id="365692at2759"/>
<evidence type="ECO:0000313" key="3">
    <source>
        <dbReference type="Proteomes" id="UP000028840"/>
    </source>
</evidence>
<accession>A0A086Q4F7</accession>
<dbReference type="Proteomes" id="UP000028840">
    <property type="component" value="Unassembled WGS sequence"/>
</dbReference>
<evidence type="ECO:0000256" key="1">
    <source>
        <dbReference type="SAM" id="MobiDB-lite"/>
    </source>
</evidence>
<proteinExistence type="predicted"/>
<dbReference type="AlphaFoldDB" id="A0A086Q4F7"/>
<reference evidence="2 3" key="1">
    <citation type="submission" date="2014-08" db="EMBL/GenBank/DDBJ databases">
        <authorList>
            <person name="Sibley D."/>
            <person name="Venepally P."/>
            <person name="Karamycheva S."/>
            <person name="Hadjithomas M."/>
            <person name="Khan A."/>
            <person name="Brunk B."/>
            <person name="Roos D."/>
            <person name="Caler E."/>
            <person name="Lorenzi H."/>
        </authorList>
    </citation>
    <scope>NUCLEOTIDE SEQUENCE [LARGE SCALE GENOMIC DNA]</scope>
    <source>
        <strain evidence="2 3">VAND</strain>
    </source>
</reference>
<feature type="compositionally biased region" description="Low complexity" evidence="1">
    <location>
        <begin position="39"/>
        <end position="87"/>
    </location>
</feature>
<protein>
    <submittedName>
        <fullName evidence="2">Uncharacterized protein</fullName>
    </submittedName>
</protein>
<feature type="region of interest" description="Disordered" evidence="1">
    <location>
        <begin position="351"/>
        <end position="386"/>
    </location>
</feature>
<feature type="compositionally biased region" description="Basic and acidic residues" evidence="1">
    <location>
        <begin position="21"/>
        <end position="30"/>
    </location>
</feature>
<feature type="compositionally biased region" description="Basic and acidic residues" evidence="1">
    <location>
        <begin position="370"/>
        <end position="380"/>
    </location>
</feature>
<feature type="compositionally biased region" description="Basic and acidic residues" evidence="1">
    <location>
        <begin position="443"/>
        <end position="453"/>
    </location>
</feature>
<feature type="region of interest" description="Disordered" evidence="1">
    <location>
        <begin position="414"/>
        <end position="456"/>
    </location>
</feature>
<evidence type="ECO:0000313" key="2">
    <source>
        <dbReference type="EMBL" id="KFH07489.1"/>
    </source>
</evidence>
<feature type="region of interest" description="Disordered" evidence="1">
    <location>
        <begin position="1"/>
        <end position="87"/>
    </location>
</feature>
<comment type="caution">
    <text evidence="2">The sequence shown here is derived from an EMBL/GenBank/DDBJ whole genome shotgun (WGS) entry which is preliminary data.</text>
</comment>